<accession>A0A7H9CPE5</accession>
<feature type="transmembrane region" description="Helical" evidence="5">
    <location>
        <begin position="239"/>
        <end position="257"/>
    </location>
</feature>
<feature type="transmembrane region" description="Helical" evidence="5">
    <location>
        <begin position="171"/>
        <end position="204"/>
    </location>
</feature>
<gene>
    <name evidence="6" type="ORF">CINF_1651</name>
</gene>
<evidence type="ECO:0000313" key="7">
    <source>
        <dbReference type="Proteomes" id="UP000509414"/>
    </source>
</evidence>
<feature type="transmembrane region" description="Helical" evidence="5">
    <location>
        <begin position="43"/>
        <end position="61"/>
    </location>
</feature>
<evidence type="ECO:0000256" key="1">
    <source>
        <dbReference type="ARBA" id="ARBA00004141"/>
    </source>
</evidence>
<organism evidence="6 7">
    <name type="scientific">Candidatus Campylobacter infans</name>
    <dbReference type="NCBI Taxonomy" id="2561898"/>
    <lineage>
        <taxon>Bacteria</taxon>
        <taxon>Pseudomonadati</taxon>
        <taxon>Campylobacterota</taxon>
        <taxon>Epsilonproteobacteria</taxon>
        <taxon>Campylobacterales</taxon>
        <taxon>Campylobacteraceae</taxon>
        <taxon>Campylobacter</taxon>
    </lineage>
</organism>
<feature type="transmembrane region" description="Helical" evidence="5">
    <location>
        <begin position="211"/>
        <end position="233"/>
    </location>
</feature>
<keyword evidence="2 5" id="KW-0812">Transmembrane</keyword>
<keyword evidence="4 5" id="KW-0472">Membrane</keyword>
<evidence type="ECO:0000256" key="4">
    <source>
        <dbReference type="ARBA" id="ARBA00023136"/>
    </source>
</evidence>
<dbReference type="AlphaFoldDB" id="A0A7H9CPE5"/>
<sequence length="409" mass="45037">MAQTEQVSKQLLTDSNWINKIQNVMQENVMSLFEKFYNGAHDLVYSTASTTIIMLIVVYWLIRQIKTGYPTYDEIWKAGKYVLIVCGIFAVLTSFNVYTEFLHLLMIPENIITSVVSSIFQSQDFASIVTESANRVDNIRSLMWNYGVNWTLKSSQSSFLGFTFNDPVDYLVAYVGTFFVMLPFWIFYVVFYILLIGITIVIFFSKFMAFLLLSTLPLVLPFLIFTRFIPYLWSWYKLYLSYSIIAPLAFIALNLAMNPTIEMEKWANPNTIGDLFTKQFEYLITGTITCITAIVLLKRIPNWINSVLATQMESGAGGIAGGAIAGAIAGKTIAGGIASKAMGNSFIGGAMRAFGSATGGKAGAQIASSTGKAISNTAKDIASGTKALGNATAKAYQGFLQFRGGHAVP</sequence>
<dbReference type="GO" id="GO:0030255">
    <property type="term" value="P:protein secretion by the type IV secretion system"/>
    <property type="evidence" value="ECO:0007669"/>
    <property type="project" value="InterPro"/>
</dbReference>
<evidence type="ECO:0000256" key="2">
    <source>
        <dbReference type="ARBA" id="ARBA00022692"/>
    </source>
</evidence>
<proteinExistence type="predicted"/>
<protein>
    <submittedName>
        <fullName evidence="6">P-type type IV conjugative transfer system protein TrbL/VirB6</fullName>
    </submittedName>
</protein>
<dbReference type="Proteomes" id="UP000509414">
    <property type="component" value="Chromosome"/>
</dbReference>
<feature type="transmembrane region" description="Helical" evidence="5">
    <location>
        <begin position="81"/>
        <end position="98"/>
    </location>
</feature>
<dbReference type="EMBL" id="CP049075">
    <property type="protein sequence ID" value="QLI06124.1"/>
    <property type="molecule type" value="Genomic_DNA"/>
</dbReference>
<evidence type="ECO:0000256" key="3">
    <source>
        <dbReference type="ARBA" id="ARBA00022989"/>
    </source>
</evidence>
<keyword evidence="7" id="KW-1185">Reference proteome</keyword>
<keyword evidence="3 5" id="KW-1133">Transmembrane helix</keyword>
<dbReference type="KEGG" id="cinf:CINF_1651"/>
<dbReference type="Pfam" id="PF04610">
    <property type="entry name" value="TrbL"/>
    <property type="match status" value="1"/>
</dbReference>
<reference evidence="6 7" key="1">
    <citation type="submission" date="2020-02" db="EMBL/GenBank/DDBJ databases">
        <title>Complete genome sequence of the novel Campylobacter species Candidatus Campylobacter infans.</title>
        <authorList>
            <person name="Duim B."/>
            <person name="Zomer A."/>
            <person name="van der Graaf L."/>
            <person name="Wagenaar J."/>
        </authorList>
    </citation>
    <scope>NUCLEOTIDE SEQUENCE [LARGE SCALE GENOMIC DNA]</scope>
    <source>
        <strain evidence="6 7">19S00001</strain>
    </source>
</reference>
<evidence type="ECO:0000256" key="5">
    <source>
        <dbReference type="SAM" id="Phobius"/>
    </source>
</evidence>
<evidence type="ECO:0000313" key="6">
    <source>
        <dbReference type="EMBL" id="QLI06124.1"/>
    </source>
</evidence>
<name>A0A7H9CPE5_9BACT</name>
<dbReference type="GO" id="GO:0016020">
    <property type="term" value="C:membrane"/>
    <property type="evidence" value="ECO:0007669"/>
    <property type="project" value="UniProtKB-SubCell"/>
</dbReference>
<dbReference type="RefSeq" id="WP_179975202.1">
    <property type="nucleotide sequence ID" value="NZ_CP049075.1"/>
</dbReference>
<comment type="subcellular location">
    <subcellularLocation>
        <location evidence="1">Membrane</location>
        <topology evidence="1">Multi-pass membrane protein</topology>
    </subcellularLocation>
</comment>
<dbReference type="InterPro" id="IPR007688">
    <property type="entry name" value="Conjugal_tfr_TrbL/VirB6"/>
</dbReference>